<dbReference type="Pfam" id="PF00378">
    <property type="entry name" value="ECH_1"/>
    <property type="match status" value="1"/>
</dbReference>
<evidence type="ECO:0000256" key="3">
    <source>
        <dbReference type="ARBA" id="ARBA00022946"/>
    </source>
</evidence>
<evidence type="ECO:0000256" key="4">
    <source>
        <dbReference type="ARBA" id="ARBA00023098"/>
    </source>
</evidence>
<dbReference type="AlphaFoldDB" id="A0A239MQK9"/>
<proteinExistence type="inferred from homology"/>
<evidence type="ECO:0000256" key="2">
    <source>
        <dbReference type="ARBA" id="ARBA00022832"/>
    </source>
</evidence>
<dbReference type="PANTHER" id="PTHR43602:SF1">
    <property type="entry name" value="ENOYL-COA HYDRATASE DOMAIN-CONTAINING PROTEIN 3, MITOCHONDRIAL"/>
    <property type="match status" value="1"/>
</dbReference>
<evidence type="ECO:0000256" key="1">
    <source>
        <dbReference type="ARBA" id="ARBA00005254"/>
    </source>
</evidence>
<comment type="similarity">
    <text evidence="1">Belongs to the enoyl-CoA hydratase/isomerase family.</text>
</comment>
<organism evidence="7 8">
    <name type="scientific">Actinacidiphila glaucinigra</name>
    <dbReference type="NCBI Taxonomy" id="235986"/>
    <lineage>
        <taxon>Bacteria</taxon>
        <taxon>Bacillati</taxon>
        <taxon>Actinomycetota</taxon>
        <taxon>Actinomycetes</taxon>
        <taxon>Kitasatosporales</taxon>
        <taxon>Streptomycetaceae</taxon>
        <taxon>Actinacidiphila</taxon>
    </lineage>
</organism>
<dbReference type="SUPFAM" id="SSF52096">
    <property type="entry name" value="ClpP/crotonase"/>
    <property type="match status" value="1"/>
</dbReference>
<sequence length="249" mass="26454">MARQGNSVWITLNRPERRNALSWELLRELQKALTEVAGSPAVGVVLAANGPVFSAGHDFSDVLAQDAKGIRELLHLCTDVMRLLQSAPQVVVARVQGLATAAGCQLVASCDLAVAGESAGFALPGGKGGWFCHTPAVPVARSIGRKRLMEMALTGDVIGSRTALEWGLVNRVVPDGELDEAVEELLARASRGSAASKALGKRTLYSQLDRPESDAYEIACEVMADSSQTPAAREGIASFLEKRPPVWPE</sequence>
<keyword evidence="4" id="KW-0443">Lipid metabolism</keyword>
<accession>A0A239MQK9</accession>
<dbReference type="PANTHER" id="PTHR43602">
    <property type="match status" value="1"/>
</dbReference>
<protein>
    <recommendedName>
        <fullName evidence="6">Enoyl-CoA hydratase domain-containing protein 3, mitochondrial</fullName>
    </recommendedName>
</protein>
<keyword evidence="8" id="KW-1185">Reference proteome</keyword>
<dbReference type="Proteomes" id="UP000198280">
    <property type="component" value="Unassembled WGS sequence"/>
</dbReference>
<evidence type="ECO:0000313" key="7">
    <source>
        <dbReference type="EMBL" id="SNT44404.1"/>
    </source>
</evidence>
<evidence type="ECO:0000256" key="5">
    <source>
        <dbReference type="ARBA" id="ARBA00037410"/>
    </source>
</evidence>
<gene>
    <name evidence="7" type="ORF">SAMN05216252_12613</name>
</gene>
<comment type="function">
    <text evidence="5">May play a role in fatty acid biosynthesis and insulin sensitivity.</text>
</comment>
<dbReference type="EMBL" id="FZOF01000026">
    <property type="protein sequence ID" value="SNT44404.1"/>
    <property type="molecule type" value="Genomic_DNA"/>
</dbReference>
<evidence type="ECO:0000313" key="8">
    <source>
        <dbReference type="Proteomes" id="UP000198280"/>
    </source>
</evidence>
<evidence type="ECO:0000256" key="6">
    <source>
        <dbReference type="ARBA" id="ARBA00040545"/>
    </source>
</evidence>
<keyword evidence="3" id="KW-0809">Transit peptide</keyword>
<keyword evidence="2" id="KW-0276">Fatty acid metabolism</keyword>
<reference evidence="7 8" key="1">
    <citation type="submission" date="2017-06" db="EMBL/GenBank/DDBJ databases">
        <authorList>
            <person name="Kim H.J."/>
            <person name="Triplett B.A."/>
        </authorList>
    </citation>
    <scope>NUCLEOTIDE SEQUENCE [LARGE SCALE GENOMIC DNA]</scope>
    <source>
        <strain evidence="7 8">CGMCC 4.1858</strain>
    </source>
</reference>
<dbReference type="Gene3D" id="3.90.226.10">
    <property type="entry name" value="2-enoyl-CoA Hydratase, Chain A, domain 1"/>
    <property type="match status" value="1"/>
</dbReference>
<dbReference type="InterPro" id="IPR029045">
    <property type="entry name" value="ClpP/crotonase-like_dom_sf"/>
</dbReference>
<dbReference type="InterPro" id="IPR052377">
    <property type="entry name" value="Mitochondrial_ECH-domain"/>
</dbReference>
<dbReference type="GO" id="GO:0006631">
    <property type="term" value="P:fatty acid metabolic process"/>
    <property type="evidence" value="ECO:0007669"/>
    <property type="project" value="UniProtKB-KW"/>
</dbReference>
<dbReference type="CDD" id="cd06558">
    <property type="entry name" value="crotonase-like"/>
    <property type="match status" value="1"/>
</dbReference>
<dbReference type="InterPro" id="IPR014748">
    <property type="entry name" value="Enoyl-CoA_hydra_C"/>
</dbReference>
<dbReference type="Gene3D" id="1.10.12.10">
    <property type="entry name" value="Lyase 2-enoyl-coa Hydratase, Chain A, domain 2"/>
    <property type="match status" value="1"/>
</dbReference>
<name>A0A239MQK9_9ACTN</name>
<dbReference type="InterPro" id="IPR001753">
    <property type="entry name" value="Enoyl-CoA_hydra/iso"/>
</dbReference>
<dbReference type="GO" id="GO:0016836">
    <property type="term" value="F:hydro-lyase activity"/>
    <property type="evidence" value="ECO:0007669"/>
    <property type="project" value="TreeGrafter"/>
</dbReference>